<name>A0A450TFK6_9GAMM</name>
<evidence type="ECO:0000313" key="4">
    <source>
        <dbReference type="EMBL" id="VFJ65128.1"/>
    </source>
</evidence>
<dbReference type="AlphaFoldDB" id="A0A450TFK6"/>
<accession>A0A450TFK6</accession>
<keyword evidence="2" id="KW-0238">DNA-binding</keyword>
<evidence type="ECO:0000256" key="3">
    <source>
        <dbReference type="RuleBase" id="RU003939"/>
    </source>
</evidence>
<dbReference type="InterPro" id="IPR010992">
    <property type="entry name" value="IHF-like_DNA-bd_dom_sf"/>
</dbReference>
<evidence type="ECO:0000256" key="2">
    <source>
        <dbReference type="ARBA" id="ARBA00023125"/>
    </source>
</evidence>
<dbReference type="EMBL" id="CAADFL010000391">
    <property type="protein sequence ID" value="VFK15859.1"/>
    <property type="molecule type" value="Genomic_DNA"/>
</dbReference>
<dbReference type="CDD" id="cd13836">
    <property type="entry name" value="IHF_B"/>
    <property type="match status" value="1"/>
</dbReference>
<reference evidence="5" key="1">
    <citation type="submission" date="2019-02" db="EMBL/GenBank/DDBJ databases">
        <authorList>
            <person name="Gruber-Vodicka R. H."/>
            <person name="Seah K. B. B."/>
        </authorList>
    </citation>
    <scope>NUCLEOTIDE SEQUENCE</scope>
    <source>
        <strain evidence="5">BECK_BZ163</strain>
        <strain evidence="6">BECK_BZ164</strain>
        <strain evidence="4">BECK_BZ165</strain>
    </source>
</reference>
<dbReference type="SMART" id="SM00411">
    <property type="entry name" value="BHL"/>
    <property type="match status" value="1"/>
</dbReference>
<dbReference type="GO" id="GO:0005829">
    <property type="term" value="C:cytosol"/>
    <property type="evidence" value="ECO:0007669"/>
    <property type="project" value="TreeGrafter"/>
</dbReference>
<comment type="similarity">
    <text evidence="1 3">Belongs to the bacterial histone-like protein family.</text>
</comment>
<evidence type="ECO:0000256" key="1">
    <source>
        <dbReference type="ARBA" id="ARBA00010529"/>
    </source>
</evidence>
<gene>
    <name evidence="5" type="ORF">BECKFM1743A_GA0114220_103972</name>
    <name evidence="6" type="ORF">BECKFM1743B_GA0114221_103912</name>
    <name evidence="4" type="ORF">BECKFM1743C_GA0114222_103871</name>
</gene>
<dbReference type="Gene3D" id="4.10.520.10">
    <property type="entry name" value="IHF-like DNA-binding proteins"/>
    <property type="match status" value="1"/>
</dbReference>
<dbReference type="Pfam" id="PF00216">
    <property type="entry name" value="Bac_DNA_binding"/>
    <property type="match status" value="1"/>
</dbReference>
<dbReference type="SUPFAM" id="SSF47729">
    <property type="entry name" value="IHF-like DNA-binding proteins"/>
    <property type="match status" value="1"/>
</dbReference>
<dbReference type="InterPro" id="IPR000119">
    <property type="entry name" value="Hist_DNA-bd"/>
</dbReference>
<dbReference type="EMBL" id="CAADEZ010000397">
    <property type="protein sequence ID" value="VFJ65988.1"/>
    <property type="molecule type" value="Genomic_DNA"/>
</dbReference>
<organism evidence="5">
    <name type="scientific">Candidatus Kentrum sp. FM</name>
    <dbReference type="NCBI Taxonomy" id="2126340"/>
    <lineage>
        <taxon>Bacteria</taxon>
        <taxon>Pseudomonadati</taxon>
        <taxon>Pseudomonadota</taxon>
        <taxon>Gammaproteobacteria</taxon>
        <taxon>Candidatus Kentrum</taxon>
    </lineage>
</organism>
<dbReference type="PANTHER" id="PTHR33175:SF5">
    <property type="entry name" value="INTEGRATION HOST FACTOR SUBUNIT BETA"/>
    <property type="match status" value="1"/>
</dbReference>
<dbReference type="GO" id="GO:0003677">
    <property type="term" value="F:DNA binding"/>
    <property type="evidence" value="ECO:0007669"/>
    <property type="project" value="UniProtKB-KW"/>
</dbReference>
<dbReference type="EMBL" id="CAADFA010000387">
    <property type="protein sequence ID" value="VFJ65128.1"/>
    <property type="molecule type" value="Genomic_DNA"/>
</dbReference>
<protein>
    <submittedName>
        <fullName evidence="5">Integration host factor subunit beta</fullName>
    </submittedName>
</protein>
<evidence type="ECO:0000313" key="6">
    <source>
        <dbReference type="EMBL" id="VFK15859.1"/>
    </source>
</evidence>
<dbReference type="PANTHER" id="PTHR33175">
    <property type="entry name" value="DNA-BINDING PROTEIN HU"/>
    <property type="match status" value="1"/>
</dbReference>
<proteinExistence type="inferred from homology"/>
<sequence length="70" mass="7739">MNKPDLIEYMLASTAHYNHKDITQAVNAILSAIEESLASGERTEIRGFGSFDLRYHPPHVGRNPKTGGVD</sequence>
<dbReference type="GO" id="GO:0030527">
    <property type="term" value="F:structural constituent of chromatin"/>
    <property type="evidence" value="ECO:0007669"/>
    <property type="project" value="InterPro"/>
</dbReference>
<dbReference type="PRINTS" id="PR01727">
    <property type="entry name" value="DNABINDINGHU"/>
</dbReference>
<evidence type="ECO:0000313" key="5">
    <source>
        <dbReference type="EMBL" id="VFJ65988.1"/>
    </source>
</evidence>